<keyword evidence="3" id="KW-1185">Reference proteome</keyword>
<dbReference type="Gene3D" id="3.40.50.300">
    <property type="entry name" value="P-loop containing nucleotide triphosphate hydrolases"/>
    <property type="match status" value="1"/>
</dbReference>
<dbReference type="PANTHER" id="PTHR30305:SF1">
    <property type="entry name" value="HPR KINASE_PHOSPHORYLASE"/>
    <property type="match status" value="1"/>
</dbReference>
<reference evidence="2 3" key="1">
    <citation type="submission" date="2020-08" db="EMBL/GenBank/DDBJ databases">
        <title>Genomic Encyclopedia of Type Strains, Phase IV (KMG-IV): sequencing the most valuable type-strain genomes for metagenomic binning, comparative biology and taxonomic classification.</title>
        <authorList>
            <person name="Goeker M."/>
        </authorList>
    </citation>
    <scope>NUCLEOTIDE SEQUENCE [LARGE SCALE GENOMIC DNA]</scope>
    <source>
        <strain evidence="2 3">DSM 27163</strain>
    </source>
</reference>
<dbReference type="InterPro" id="IPR027417">
    <property type="entry name" value="P-loop_NTPase"/>
</dbReference>
<evidence type="ECO:0000313" key="3">
    <source>
        <dbReference type="Proteomes" id="UP000537161"/>
    </source>
</evidence>
<keyword evidence="2" id="KW-0808">Transferase</keyword>
<dbReference type="CDD" id="cd01918">
    <property type="entry name" value="HprK_C"/>
    <property type="match status" value="1"/>
</dbReference>
<dbReference type="AlphaFoldDB" id="A0A7W9B3W4"/>
<dbReference type="GO" id="GO:0006109">
    <property type="term" value="P:regulation of carbohydrate metabolic process"/>
    <property type="evidence" value="ECO:0007669"/>
    <property type="project" value="InterPro"/>
</dbReference>
<keyword evidence="2" id="KW-0418">Kinase</keyword>
<sequence length="148" mass="15748">MLPSRTALDIVNIHASCVAAGNGGVLILGQSGQGKSDLALRLIDRGARLVADDRCDVWHERGRLWCRPPGPLAGKIEVRGIGIVEQPWTAPVPLALAVRLTDRYDRMPTANQVETVAGHPLPALLLSAFEASAPIKILLALERLAPAA</sequence>
<dbReference type="GO" id="GO:0000155">
    <property type="term" value="F:phosphorelay sensor kinase activity"/>
    <property type="evidence" value="ECO:0007669"/>
    <property type="project" value="InterPro"/>
</dbReference>
<evidence type="ECO:0000313" key="2">
    <source>
        <dbReference type="EMBL" id="MBB5705767.1"/>
    </source>
</evidence>
<organism evidence="2 3">
    <name type="scientific">Sphingopyxis panaciterrulae</name>
    <dbReference type="NCBI Taxonomy" id="462372"/>
    <lineage>
        <taxon>Bacteria</taxon>
        <taxon>Pseudomonadati</taxon>
        <taxon>Pseudomonadota</taxon>
        <taxon>Alphaproteobacteria</taxon>
        <taxon>Sphingomonadales</taxon>
        <taxon>Sphingomonadaceae</taxon>
        <taxon>Sphingopyxis</taxon>
    </lineage>
</organism>
<name>A0A7W9B3W4_9SPHN</name>
<dbReference type="EMBL" id="JACIJH010000002">
    <property type="protein sequence ID" value="MBB5705767.1"/>
    <property type="molecule type" value="Genomic_DNA"/>
</dbReference>
<dbReference type="GO" id="GO:0005524">
    <property type="term" value="F:ATP binding"/>
    <property type="evidence" value="ECO:0007669"/>
    <property type="project" value="InterPro"/>
</dbReference>
<gene>
    <name evidence="2" type="ORF">FHR21_001100</name>
</gene>
<comment type="caution">
    <text evidence="2">The sequence shown here is derived from an EMBL/GenBank/DDBJ whole genome shotgun (WGS) entry which is preliminary data.</text>
</comment>
<accession>A0A7W9B3W4</accession>
<evidence type="ECO:0000259" key="1">
    <source>
        <dbReference type="Pfam" id="PF07475"/>
    </source>
</evidence>
<dbReference type="PANTHER" id="PTHR30305">
    <property type="entry name" value="PROTEIN YJDM-RELATED"/>
    <property type="match status" value="1"/>
</dbReference>
<protein>
    <submittedName>
        <fullName evidence="2">Serine kinase of HPr protein (Carbohydrate metabolism regulator)</fullName>
    </submittedName>
</protein>
<dbReference type="Pfam" id="PF07475">
    <property type="entry name" value="Hpr_kinase_C"/>
    <property type="match status" value="1"/>
</dbReference>
<proteinExistence type="predicted"/>
<feature type="domain" description="HPr kinase/phosphorylase C-terminal" evidence="1">
    <location>
        <begin position="12"/>
        <end position="85"/>
    </location>
</feature>
<dbReference type="Proteomes" id="UP000537161">
    <property type="component" value="Unassembled WGS sequence"/>
</dbReference>
<dbReference type="SUPFAM" id="SSF53795">
    <property type="entry name" value="PEP carboxykinase-like"/>
    <property type="match status" value="1"/>
</dbReference>
<dbReference type="InterPro" id="IPR011104">
    <property type="entry name" value="Hpr_kin/Pase_C"/>
</dbReference>
<dbReference type="RefSeq" id="WP_184096107.1">
    <property type="nucleotide sequence ID" value="NZ_JACIJH010000002.1"/>
</dbReference>